<reference evidence="5 7" key="1">
    <citation type="submission" date="2018-10" db="EMBL/GenBank/DDBJ databases">
        <title>Co-occurring genomic capacity for anaerobic methane metabolism and dissimilatory sulfite reduction discovered in the Korarchaeota.</title>
        <authorList>
            <person name="Mckay L.J."/>
            <person name="Dlakic M."/>
            <person name="Fields M.W."/>
            <person name="Delmont T.O."/>
            <person name="Eren A.M."/>
            <person name="Jay Z.J."/>
            <person name="Klingelsmith K.B."/>
            <person name="Rusch D.B."/>
            <person name="Inskeep W.P."/>
        </authorList>
    </citation>
    <scope>NUCLEOTIDE SEQUENCE [LARGE SCALE GENOMIC DNA]</scope>
    <source>
        <strain evidence="5 7">MDKW</strain>
    </source>
</reference>
<dbReference type="InterPro" id="IPR015422">
    <property type="entry name" value="PyrdxlP-dep_Trfase_small"/>
</dbReference>
<comment type="caution">
    <text evidence="5">The sequence shown here is derived from an EMBL/GenBank/DDBJ whole genome shotgun (WGS) entry which is preliminary data.</text>
</comment>
<dbReference type="PANTHER" id="PTHR21152">
    <property type="entry name" value="AMINOTRANSFERASE CLASS V"/>
    <property type="match status" value="1"/>
</dbReference>
<dbReference type="EMBL" id="RXII01000013">
    <property type="protein sequence ID" value="RZN63510.1"/>
    <property type="molecule type" value="Genomic_DNA"/>
</dbReference>
<dbReference type="GO" id="GO:0019265">
    <property type="term" value="P:glycine biosynthetic process, by transamination of glyoxylate"/>
    <property type="evidence" value="ECO:0007669"/>
    <property type="project" value="TreeGrafter"/>
</dbReference>
<dbReference type="Gene3D" id="3.40.640.10">
    <property type="entry name" value="Type I PLP-dependent aspartate aminotransferase-like (Major domain)"/>
    <property type="match status" value="1"/>
</dbReference>
<dbReference type="OrthoDB" id="35685at2157"/>
<dbReference type="Gene3D" id="3.90.1150.10">
    <property type="entry name" value="Aspartate Aminotransferase, domain 1"/>
    <property type="match status" value="1"/>
</dbReference>
<protein>
    <submittedName>
        <fullName evidence="5">Alanine--glyoxylate aminotransferase family protein</fullName>
    </submittedName>
</protein>
<dbReference type="InterPro" id="IPR015421">
    <property type="entry name" value="PyrdxlP-dep_Trfase_major"/>
</dbReference>
<dbReference type="EMBL" id="RCOS01000082">
    <property type="protein sequence ID" value="RSN74952.1"/>
    <property type="molecule type" value="Genomic_DNA"/>
</dbReference>
<organism evidence="5 7">
    <name type="scientific">Candidatus Methanodesulfokora washburnensis</name>
    <dbReference type="NCBI Taxonomy" id="2478471"/>
    <lineage>
        <taxon>Archaea</taxon>
        <taxon>Thermoproteota</taxon>
        <taxon>Candidatus Korarchaeia</taxon>
        <taxon>Candidatus Korarchaeia incertae sedis</taxon>
        <taxon>Candidatus Methanodesulfokora</taxon>
    </lineage>
</organism>
<gene>
    <name evidence="5" type="ORF">D6D85_07145</name>
    <name evidence="6" type="ORF">EF810_00815</name>
</gene>
<reference evidence="6 8" key="2">
    <citation type="journal article" date="2019" name="Nat. Microbiol.">
        <title>Wide diversity of methane and short-chain alkane metabolisms in uncultured archaea.</title>
        <authorList>
            <person name="Borrel G."/>
            <person name="Adam P.S."/>
            <person name="McKay L.J."/>
            <person name="Chen L.X."/>
            <person name="Sierra-Garcia I.N."/>
            <person name="Sieber C.M."/>
            <person name="Letourneur Q."/>
            <person name="Ghozlane A."/>
            <person name="Andersen G.L."/>
            <person name="Li W.J."/>
            <person name="Hallam S.J."/>
            <person name="Muyzer G."/>
            <person name="de Oliveira V.M."/>
            <person name="Inskeep W.P."/>
            <person name="Banfield J.F."/>
            <person name="Gribaldo S."/>
        </authorList>
    </citation>
    <scope>NUCLEOTIDE SEQUENCE [LARGE SCALE GENOMIC DNA]</scope>
    <source>
        <strain evidence="6">NM4</strain>
    </source>
</reference>
<dbReference type="InterPro" id="IPR015424">
    <property type="entry name" value="PyrdxlP-dep_Trfase"/>
</dbReference>
<evidence type="ECO:0000256" key="2">
    <source>
        <dbReference type="ARBA" id="ARBA00009236"/>
    </source>
</evidence>
<evidence type="ECO:0000313" key="5">
    <source>
        <dbReference type="EMBL" id="RSN74952.1"/>
    </source>
</evidence>
<dbReference type="InterPro" id="IPR024169">
    <property type="entry name" value="SP_NH2Trfase/AEP_transaminase"/>
</dbReference>
<evidence type="ECO:0000259" key="4">
    <source>
        <dbReference type="Pfam" id="PF00266"/>
    </source>
</evidence>
<name>A0A3R9PFG3_9CREN</name>
<evidence type="ECO:0000313" key="7">
    <source>
        <dbReference type="Proteomes" id="UP000277582"/>
    </source>
</evidence>
<keyword evidence="5" id="KW-0032">Aminotransferase</keyword>
<evidence type="ECO:0000256" key="3">
    <source>
        <dbReference type="ARBA" id="ARBA00022898"/>
    </source>
</evidence>
<dbReference type="PIRSF" id="PIRSF000524">
    <property type="entry name" value="SPT"/>
    <property type="match status" value="1"/>
</dbReference>
<keyword evidence="7" id="KW-1185">Reference proteome</keyword>
<dbReference type="GO" id="GO:0004760">
    <property type="term" value="F:L-serine-pyruvate transaminase activity"/>
    <property type="evidence" value="ECO:0007669"/>
    <property type="project" value="TreeGrafter"/>
</dbReference>
<dbReference type="SUPFAM" id="SSF53383">
    <property type="entry name" value="PLP-dependent transferases"/>
    <property type="match status" value="1"/>
</dbReference>
<accession>A0A3R9PFG3</accession>
<dbReference type="Pfam" id="PF00266">
    <property type="entry name" value="Aminotran_5"/>
    <property type="match status" value="1"/>
</dbReference>
<comment type="cofactor">
    <cofactor evidence="1">
        <name>pyridoxal 5'-phosphate</name>
        <dbReference type="ChEBI" id="CHEBI:597326"/>
    </cofactor>
</comment>
<dbReference type="Proteomes" id="UP000316217">
    <property type="component" value="Unassembled WGS sequence"/>
</dbReference>
<dbReference type="RefSeq" id="WP_125671333.1">
    <property type="nucleotide sequence ID" value="NZ_RCOS01000082.1"/>
</dbReference>
<keyword evidence="3" id="KW-0663">Pyridoxal phosphate</keyword>
<feature type="domain" description="Aminotransferase class V" evidence="4">
    <location>
        <begin position="19"/>
        <end position="273"/>
    </location>
</feature>
<evidence type="ECO:0000313" key="8">
    <source>
        <dbReference type="Proteomes" id="UP000316217"/>
    </source>
</evidence>
<sequence>MALKYLTPGPVQVPEFVLSAAAKRPQFHRTEEFREIFKNVAEKLAKIGKTPVIAPGTGTFAVDVMIYNYLNPGERAIAVVTGEFGKRLAESMRSRGCVVHELTWKHGDAPPPDVLEDFAGKVRDVKAIAVVHNETSTGTTNRFVERYQDIASSMGAVLLVDSVSAFPAELVEGDVIATASQKAFISPPGAAILFLAKEPRAVSNIPPSMDLRKFLNSIQKFETPYTPPVNVIYGLNAALDYILDMGLKRYHEIHKERAELLYRKLKLRPVPRQSLRSYTVTAFYADKAREIINVLRANGYVIAGGMGELRDRTIRIGVMGEIELEDLEKIAEVVNRIVA</sequence>
<proteinExistence type="inferred from homology"/>
<dbReference type="Proteomes" id="UP000277582">
    <property type="component" value="Unassembled WGS sequence"/>
</dbReference>
<keyword evidence="5" id="KW-0808">Transferase</keyword>
<dbReference type="AlphaFoldDB" id="A0A3R9PFG3"/>
<dbReference type="PANTHER" id="PTHR21152:SF39">
    <property type="entry name" value="SOLUBLE HYDROGENASE, SMALL SUBUNIT"/>
    <property type="match status" value="1"/>
</dbReference>
<evidence type="ECO:0000256" key="1">
    <source>
        <dbReference type="ARBA" id="ARBA00001933"/>
    </source>
</evidence>
<comment type="similarity">
    <text evidence="2">Belongs to the class-V pyridoxal-phosphate-dependent aminotransferase family.</text>
</comment>
<dbReference type="InterPro" id="IPR000192">
    <property type="entry name" value="Aminotrans_V_dom"/>
</dbReference>
<evidence type="ECO:0000313" key="6">
    <source>
        <dbReference type="EMBL" id="RZN63510.1"/>
    </source>
</evidence>
<dbReference type="GO" id="GO:0008453">
    <property type="term" value="F:alanine-glyoxylate transaminase activity"/>
    <property type="evidence" value="ECO:0007669"/>
    <property type="project" value="TreeGrafter"/>
</dbReference>